<evidence type="ECO:0000259" key="2">
    <source>
        <dbReference type="PROSITE" id="PS50006"/>
    </source>
</evidence>
<dbReference type="RefSeq" id="WP_027675274.1">
    <property type="nucleotide sequence ID" value="NZ_CP039692.1"/>
</dbReference>
<dbReference type="Proteomes" id="UP000298545">
    <property type="component" value="Chromosome linear"/>
</dbReference>
<feature type="domain" description="FHA" evidence="2">
    <location>
        <begin position="26"/>
        <end position="76"/>
    </location>
</feature>
<dbReference type="Gene3D" id="2.60.200.20">
    <property type="match status" value="1"/>
</dbReference>
<reference evidence="4 6" key="2">
    <citation type="submission" date="2021-03" db="EMBL/GenBank/DDBJ databases">
        <title>Rapid diversification of plasmids in a genus of pathogenic and nitrogen fixing bacteria.</title>
        <authorList>
            <person name="Weisberg A.J."/>
            <person name="Miller M."/>
            <person name="Ream W."/>
            <person name="Grunwald N.J."/>
            <person name="Chang J.H."/>
        </authorList>
    </citation>
    <scope>NUCLEOTIDE SEQUENCE [LARGE SCALE GENOMIC DNA]</scope>
    <source>
        <strain evidence="4 6">AF3.44</strain>
    </source>
</reference>
<dbReference type="SUPFAM" id="SSF49879">
    <property type="entry name" value="SMAD/FHA domain"/>
    <property type="match status" value="1"/>
</dbReference>
<dbReference type="EMBL" id="CP039692">
    <property type="protein sequence ID" value="QCI99402.1"/>
    <property type="molecule type" value="Genomic_DNA"/>
</dbReference>
<proteinExistence type="predicted"/>
<dbReference type="Proteomes" id="UP000826513">
    <property type="component" value="Chromosome 2"/>
</dbReference>
<feature type="region of interest" description="Disordered" evidence="1">
    <location>
        <begin position="143"/>
        <end position="164"/>
    </location>
</feature>
<dbReference type="EMBL" id="CP072168">
    <property type="protein sequence ID" value="QYA08944.1"/>
    <property type="molecule type" value="Genomic_DNA"/>
</dbReference>
<dbReference type="InterPro" id="IPR000253">
    <property type="entry name" value="FHA_dom"/>
</dbReference>
<gene>
    <name evidence="3" type="ORF">CFBP5473_15420</name>
    <name evidence="4" type="ORF">J5285_16165</name>
</gene>
<dbReference type="OrthoDB" id="273564at2"/>
<dbReference type="InterPro" id="IPR008984">
    <property type="entry name" value="SMAD_FHA_dom_sf"/>
</dbReference>
<sequence>MKLALKEKQQDGRFQPSRWSFEHGRRVLGRSNDCDWQIDDGERRVSKIHCTLSRDREGFSIVDQSANGTLVDGRVLLEGQSARLKDGSRIDIGGQTFEVAISGEPEMDFGDPDRALRVSDEQLTISAILSDIAPGGRSARGVLGNSSANDDWPDETKRVQGKKAKSISKNVEIGWSAPPSSAGLGTVLPDDWNEEPVESSKHEHTDALNTPVKVARPAAPAKPREDFDAVFTGPEETLDDEPLEPVSFRQDDRLAELVSHLERECAECLAVLDIESEAGGHAEHANTAARLEALIRQQRLLFTSLENLMRVSTQKLEPRLLEAKADVGNDLRSKIERKDWRGVITRTDYWSFYKKQFDESGRQLSIRQFLQQAARGDAEEQEKPATDEANFNGVSTENEA</sequence>
<accession>A0A4D7DZ04</accession>
<evidence type="ECO:0000256" key="1">
    <source>
        <dbReference type="SAM" id="MobiDB-lite"/>
    </source>
</evidence>
<dbReference type="SMART" id="SM00240">
    <property type="entry name" value="FHA"/>
    <property type="match status" value="1"/>
</dbReference>
<keyword evidence="6" id="KW-1185">Reference proteome</keyword>
<dbReference type="CDD" id="cd00060">
    <property type="entry name" value="FHA"/>
    <property type="match status" value="1"/>
</dbReference>
<evidence type="ECO:0000313" key="5">
    <source>
        <dbReference type="Proteomes" id="UP000298545"/>
    </source>
</evidence>
<organism evidence="3 5">
    <name type="scientific">Agrobacterium larrymoorei</name>
    <dbReference type="NCBI Taxonomy" id="160699"/>
    <lineage>
        <taxon>Bacteria</taxon>
        <taxon>Pseudomonadati</taxon>
        <taxon>Pseudomonadota</taxon>
        <taxon>Alphaproteobacteria</taxon>
        <taxon>Hyphomicrobiales</taxon>
        <taxon>Rhizobiaceae</taxon>
        <taxon>Rhizobium/Agrobacterium group</taxon>
        <taxon>Agrobacterium</taxon>
    </lineage>
</organism>
<dbReference type="Pfam" id="PF00498">
    <property type="entry name" value="FHA"/>
    <property type="match status" value="1"/>
</dbReference>
<protein>
    <submittedName>
        <fullName evidence="3">FHA domain-containing protein</fullName>
    </submittedName>
</protein>
<evidence type="ECO:0000313" key="4">
    <source>
        <dbReference type="EMBL" id="QYA08944.1"/>
    </source>
</evidence>
<dbReference type="AlphaFoldDB" id="A0A4D7DZ04"/>
<dbReference type="STRING" id="1367849.GCA_000518585_02517"/>
<name>A0A4D7DZ04_9HYPH</name>
<reference evidence="3 5" key="1">
    <citation type="submission" date="2019-04" db="EMBL/GenBank/DDBJ databases">
        <title>Complete genome sequence of Agrobacterium larrymoorei CFBP5473.</title>
        <authorList>
            <person name="Haryono M."/>
            <person name="Chou L."/>
            <person name="Lin Y.-C."/>
            <person name="Lai E.-M."/>
            <person name="Kuo C.-H."/>
        </authorList>
    </citation>
    <scope>NUCLEOTIDE SEQUENCE [LARGE SCALE GENOMIC DNA]</scope>
    <source>
        <strain evidence="3 5">CFBP5473</strain>
    </source>
</reference>
<feature type="compositionally biased region" description="Basic and acidic residues" evidence="1">
    <location>
        <begin position="376"/>
        <end position="386"/>
    </location>
</feature>
<evidence type="ECO:0000313" key="3">
    <source>
        <dbReference type="EMBL" id="QCI99402.1"/>
    </source>
</evidence>
<dbReference type="KEGG" id="alf:CFBP5473_15420"/>
<evidence type="ECO:0000313" key="6">
    <source>
        <dbReference type="Proteomes" id="UP000826513"/>
    </source>
</evidence>
<dbReference type="PROSITE" id="PS50006">
    <property type="entry name" value="FHA_DOMAIN"/>
    <property type="match status" value="1"/>
</dbReference>
<feature type="region of interest" description="Disordered" evidence="1">
    <location>
        <begin position="373"/>
        <end position="400"/>
    </location>
</feature>